<dbReference type="EMBL" id="AVPF01000160">
    <property type="protein sequence ID" value="KGX83109.1"/>
    <property type="molecule type" value="Genomic_DNA"/>
</dbReference>
<evidence type="ECO:0000313" key="3">
    <source>
        <dbReference type="Proteomes" id="UP000030403"/>
    </source>
</evidence>
<reference evidence="2 3" key="1">
    <citation type="submission" date="2013-08" db="EMBL/GenBank/DDBJ databases">
        <authorList>
            <person name="Huang J."/>
            <person name="Wang G."/>
        </authorList>
    </citation>
    <scope>NUCLEOTIDE SEQUENCE [LARGE SCALE GENOMIC DNA]</scope>
    <source>
        <strain evidence="2 3">BH030004</strain>
    </source>
</reference>
<gene>
    <name evidence="2" type="ORF">N783_07240</name>
</gene>
<dbReference type="OrthoDB" id="1858909at2"/>
<dbReference type="AlphaFoldDB" id="A0A0A5FT97"/>
<organism evidence="2 3">
    <name type="scientific">Pontibacillus marinus BH030004 = DSM 16465</name>
    <dbReference type="NCBI Taxonomy" id="1385511"/>
    <lineage>
        <taxon>Bacteria</taxon>
        <taxon>Bacillati</taxon>
        <taxon>Bacillota</taxon>
        <taxon>Bacilli</taxon>
        <taxon>Bacillales</taxon>
        <taxon>Bacillaceae</taxon>
        <taxon>Pontibacillus</taxon>
    </lineage>
</organism>
<dbReference type="Proteomes" id="UP000030403">
    <property type="component" value="Unassembled WGS sequence"/>
</dbReference>
<dbReference type="STRING" id="1385511.GCA_000425225_02524"/>
<evidence type="ECO:0000313" key="2">
    <source>
        <dbReference type="EMBL" id="KGX83109.1"/>
    </source>
</evidence>
<keyword evidence="1" id="KW-0175">Coiled coil</keyword>
<accession>A0A0A5FT97</accession>
<dbReference type="RefSeq" id="WP_027446217.1">
    <property type="nucleotide sequence ID" value="NZ_AULJ01000031.1"/>
</dbReference>
<name>A0A0A5FT97_9BACI</name>
<keyword evidence="3" id="KW-1185">Reference proteome</keyword>
<feature type="coiled-coil region" evidence="1">
    <location>
        <begin position="15"/>
        <end position="42"/>
    </location>
</feature>
<proteinExistence type="predicted"/>
<sequence>MSLEKINTAINYLKKNEYIKEAEDLEIILNQLKKDLNNKEILEKLIQRCHIRWLGDLYIRDFQGGSEWWQLLGEIDDYANNKFKSVND</sequence>
<protein>
    <submittedName>
        <fullName evidence="2">Uncharacterized protein</fullName>
    </submittedName>
</protein>
<evidence type="ECO:0000256" key="1">
    <source>
        <dbReference type="SAM" id="Coils"/>
    </source>
</evidence>
<comment type="caution">
    <text evidence="2">The sequence shown here is derived from an EMBL/GenBank/DDBJ whole genome shotgun (WGS) entry which is preliminary data.</text>
</comment>